<dbReference type="OrthoDB" id="3250044at2759"/>
<dbReference type="Proteomes" id="UP001148786">
    <property type="component" value="Unassembled WGS sequence"/>
</dbReference>
<dbReference type="EMBL" id="JANKHO010000106">
    <property type="protein sequence ID" value="KAJ3515221.1"/>
    <property type="molecule type" value="Genomic_DNA"/>
</dbReference>
<feature type="compositionally biased region" description="Polar residues" evidence="1">
    <location>
        <begin position="247"/>
        <end position="264"/>
    </location>
</feature>
<organism evidence="2 3">
    <name type="scientific">Agrocybe chaxingu</name>
    <dbReference type="NCBI Taxonomy" id="84603"/>
    <lineage>
        <taxon>Eukaryota</taxon>
        <taxon>Fungi</taxon>
        <taxon>Dikarya</taxon>
        <taxon>Basidiomycota</taxon>
        <taxon>Agaricomycotina</taxon>
        <taxon>Agaricomycetes</taxon>
        <taxon>Agaricomycetidae</taxon>
        <taxon>Agaricales</taxon>
        <taxon>Agaricineae</taxon>
        <taxon>Strophariaceae</taxon>
        <taxon>Agrocybe</taxon>
    </lineage>
</organism>
<keyword evidence="3" id="KW-1185">Reference proteome</keyword>
<evidence type="ECO:0000313" key="2">
    <source>
        <dbReference type="EMBL" id="KAJ3515221.1"/>
    </source>
</evidence>
<feature type="compositionally biased region" description="Low complexity" evidence="1">
    <location>
        <begin position="208"/>
        <end position="229"/>
    </location>
</feature>
<comment type="caution">
    <text evidence="2">The sequence shown here is derived from an EMBL/GenBank/DDBJ whole genome shotgun (WGS) entry which is preliminary data.</text>
</comment>
<proteinExistence type="predicted"/>
<sequence>MTSVEQVAIIAACRADAATRGRNTGCILVGSKYVKYGDSMAMVSQIETRSHLSMHLSTAKGGPDKPRTPELISHFDDGQGTTYLVMELVKLVESPPELDTRIVDAIKWLATVPAPPGHLLGPLGCGCIRHSFFADGEAPEPYVSVQALKRYMDKKRVDSLKLKRRLDDDEAMSSKPGVPITDESPQTIISAQNASEPHPDSLLFAPLLLPDLSSGHNPSGPSTSTSVESSSEDLDRPRKRAKYITHTAKTQPIMHNSGSTTNQAVPPIAHEAP</sequence>
<dbReference type="AlphaFoldDB" id="A0A9W8MZ68"/>
<gene>
    <name evidence="2" type="ORF">NLJ89_g1900</name>
</gene>
<name>A0A9W8MZ68_9AGAR</name>
<reference evidence="2" key="1">
    <citation type="submission" date="2022-07" db="EMBL/GenBank/DDBJ databases">
        <title>Genome Sequence of Agrocybe chaxingu.</title>
        <authorList>
            <person name="Buettner E."/>
        </authorList>
    </citation>
    <scope>NUCLEOTIDE SEQUENCE</scope>
    <source>
        <strain evidence="2">MP-N11</strain>
    </source>
</reference>
<protein>
    <submittedName>
        <fullName evidence="2">Uncharacterized protein</fullName>
    </submittedName>
</protein>
<accession>A0A9W8MZ68</accession>
<feature type="region of interest" description="Disordered" evidence="1">
    <location>
        <begin position="208"/>
        <end position="273"/>
    </location>
</feature>
<evidence type="ECO:0000256" key="1">
    <source>
        <dbReference type="SAM" id="MobiDB-lite"/>
    </source>
</evidence>
<evidence type="ECO:0000313" key="3">
    <source>
        <dbReference type="Proteomes" id="UP001148786"/>
    </source>
</evidence>